<keyword evidence="3" id="KW-1185">Reference proteome</keyword>
<evidence type="ECO:0000313" key="2">
    <source>
        <dbReference type="EMBL" id="EWM24787.1"/>
    </source>
</evidence>
<keyword evidence="1" id="KW-0472">Membrane</keyword>
<dbReference type="AlphaFoldDB" id="W7TF48"/>
<keyword evidence="1" id="KW-1133">Transmembrane helix</keyword>
<proteinExistence type="predicted"/>
<keyword evidence="1" id="KW-0812">Transmembrane</keyword>
<dbReference type="Proteomes" id="UP000019335">
    <property type="component" value="Chromosome 13"/>
</dbReference>
<evidence type="ECO:0000256" key="1">
    <source>
        <dbReference type="SAM" id="Phobius"/>
    </source>
</evidence>
<gene>
    <name evidence="2" type="ORF">Naga_100725g2</name>
</gene>
<organism evidence="2 3">
    <name type="scientific">Nannochloropsis gaditana</name>
    <dbReference type="NCBI Taxonomy" id="72520"/>
    <lineage>
        <taxon>Eukaryota</taxon>
        <taxon>Sar</taxon>
        <taxon>Stramenopiles</taxon>
        <taxon>Ochrophyta</taxon>
        <taxon>Eustigmatophyceae</taxon>
        <taxon>Eustigmatales</taxon>
        <taxon>Monodopsidaceae</taxon>
        <taxon>Nannochloropsis</taxon>
    </lineage>
</organism>
<dbReference type="EMBL" id="AZIL01001111">
    <property type="protein sequence ID" value="EWM24787.1"/>
    <property type="molecule type" value="Genomic_DNA"/>
</dbReference>
<name>W7TF48_9STRA</name>
<dbReference type="OrthoDB" id="10486231at2759"/>
<reference evidence="2 3" key="1">
    <citation type="journal article" date="2014" name="Mol. Plant">
        <title>Chromosome Scale Genome Assembly and Transcriptome Profiling of Nannochloropsis gaditana in Nitrogen Depletion.</title>
        <authorList>
            <person name="Corteggiani Carpinelli E."/>
            <person name="Telatin A."/>
            <person name="Vitulo N."/>
            <person name="Forcato C."/>
            <person name="D'Angelo M."/>
            <person name="Schiavon R."/>
            <person name="Vezzi A."/>
            <person name="Giacometti G.M."/>
            <person name="Morosinotto T."/>
            <person name="Valle G."/>
        </authorList>
    </citation>
    <scope>NUCLEOTIDE SEQUENCE [LARGE SCALE GENOMIC DNA]</scope>
    <source>
        <strain evidence="2 3">B-31</strain>
    </source>
</reference>
<evidence type="ECO:0000313" key="3">
    <source>
        <dbReference type="Proteomes" id="UP000019335"/>
    </source>
</evidence>
<accession>W7TF48</accession>
<feature type="transmembrane region" description="Helical" evidence="1">
    <location>
        <begin position="195"/>
        <end position="216"/>
    </location>
</feature>
<comment type="caution">
    <text evidence="2">The sequence shown here is derived from an EMBL/GenBank/DDBJ whole genome shotgun (WGS) entry which is preliminary data.</text>
</comment>
<protein>
    <submittedName>
        <fullName evidence="2">Uncharacterized protein</fullName>
    </submittedName>
</protein>
<sequence length="295" mass="31931">MFRGRASTARQRKSSVIDSSIECSRVMFCKLPVFLVILSFSCPPPPHSGTGPPANVTSHLQLHLHRIHAKVLTAIYHLPYITKTGFVAQPQRWKTVASLRMALRPAGASSADMLRLIITGLRTLLLLLSLWELALSNFFLLSPHIVSGPTIQAWSFTSPASTSTPLSPSSTSASPQESIACSLFYYKLCAASSVLVGRGLLATSLGLAIALVLLLFRVSWDACTPIGGPWKDLFVPRLGAEEGPEDSPSPFLLPALPPALLWIHRVRGRGDQGREGGGRYLRAWEWTTARVAAAG</sequence>